<organism evidence="2 3">
    <name type="scientific">Filimonas effusa</name>
    <dbReference type="NCBI Taxonomy" id="2508721"/>
    <lineage>
        <taxon>Bacteria</taxon>
        <taxon>Pseudomonadati</taxon>
        <taxon>Bacteroidota</taxon>
        <taxon>Chitinophagia</taxon>
        <taxon>Chitinophagales</taxon>
        <taxon>Chitinophagaceae</taxon>
        <taxon>Filimonas</taxon>
    </lineage>
</organism>
<reference evidence="2 3" key="1">
    <citation type="submission" date="2019-01" db="EMBL/GenBank/DDBJ databases">
        <title>Filimonas sp. strain TTM-71.</title>
        <authorList>
            <person name="Chen W.-M."/>
        </authorList>
    </citation>
    <scope>NUCLEOTIDE SEQUENCE [LARGE SCALE GENOMIC DNA]</scope>
    <source>
        <strain evidence="2 3">TTM-71</strain>
    </source>
</reference>
<feature type="transmembrane region" description="Helical" evidence="1">
    <location>
        <begin position="6"/>
        <end position="24"/>
    </location>
</feature>
<evidence type="ECO:0000256" key="1">
    <source>
        <dbReference type="SAM" id="Phobius"/>
    </source>
</evidence>
<evidence type="ECO:0000313" key="3">
    <source>
        <dbReference type="Proteomes" id="UP000290545"/>
    </source>
</evidence>
<dbReference type="AlphaFoldDB" id="A0A4V1M9K1"/>
<dbReference type="EMBL" id="SDHZ01000004">
    <property type="protein sequence ID" value="RXK81428.1"/>
    <property type="molecule type" value="Genomic_DNA"/>
</dbReference>
<sequence length="151" mass="17767">MLEFYVFIFVCVLLMLASFIHNLVKRKRISAGHFVHPLVSYGRKMEVDFDKCELKTNTYYEEVENESFPTTIQMIDALYRSNQSINSVKREVSVLLYKHQNEDGSIITYRTPPITMQPDLIRYNMLQQKKAVIYVDPVNDANYFFDTGFTQ</sequence>
<comment type="caution">
    <text evidence="2">The sequence shown here is derived from an EMBL/GenBank/DDBJ whole genome shotgun (WGS) entry which is preliminary data.</text>
</comment>
<accession>A0A4V1M9K1</accession>
<dbReference type="RefSeq" id="WP_129005679.1">
    <property type="nucleotide sequence ID" value="NZ_SDHZ01000004.1"/>
</dbReference>
<evidence type="ECO:0000313" key="2">
    <source>
        <dbReference type="EMBL" id="RXK81428.1"/>
    </source>
</evidence>
<gene>
    <name evidence="2" type="ORF">ESB13_21075</name>
</gene>
<keyword evidence="1" id="KW-0472">Membrane</keyword>
<name>A0A4V1M9K1_9BACT</name>
<keyword evidence="1" id="KW-0812">Transmembrane</keyword>
<proteinExistence type="predicted"/>
<protein>
    <submittedName>
        <fullName evidence="2">Uncharacterized protein</fullName>
    </submittedName>
</protein>
<keyword evidence="3" id="KW-1185">Reference proteome</keyword>
<keyword evidence="1" id="KW-1133">Transmembrane helix</keyword>
<dbReference type="Proteomes" id="UP000290545">
    <property type="component" value="Unassembled WGS sequence"/>
</dbReference>